<evidence type="ECO:0000313" key="9">
    <source>
        <dbReference type="Proteomes" id="UP000298179"/>
    </source>
</evidence>
<dbReference type="GO" id="GO:0009264">
    <property type="term" value="P:deoxyribonucleotide catabolic process"/>
    <property type="evidence" value="ECO:0007669"/>
    <property type="project" value="UniProtKB-UniRule"/>
</dbReference>
<proteinExistence type="inferred from homology"/>
<comment type="pathway">
    <text evidence="1">Carbohydrate degradation; 2-deoxy-D-ribose 1-phosphate degradation; D-glyceraldehyde 3-phosphate and acetaldehyde from 2-deoxy-alpha-D-ribose 1-phosphate: step 2/2.</text>
</comment>
<evidence type="ECO:0000313" key="8">
    <source>
        <dbReference type="EMBL" id="TFF17625.1"/>
    </source>
</evidence>
<keyword evidence="9" id="KW-1185">Reference proteome</keyword>
<dbReference type="GO" id="GO:0005737">
    <property type="term" value="C:cytoplasm"/>
    <property type="evidence" value="ECO:0007669"/>
    <property type="project" value="InterPro"/>
</dbReference>
<comment type="similarity">
    <text evidence="2">Belongs to the DeoC/FbaB aldolase family. DeoC type 2 subfamily.</text>
</comment>
<evidence type="ECO:0000256" key="5">
    <source>
        <dbReference type="ARBA" id="ARBA00023270"/>
    </source>
</evidence>
<keyword evidence="5" id="KW-0704">Schiff base</keyword>
<comment type="caution">
    <text evidence="8">The sequence shown here is derived from an EMBL/GenBank/DDBJ whole genome shotgun (WGS) entry which is preliminary data.</text>
</comment>
<dbReference type="CDD" id="cd00959">
    <property type="entry name" value="DeoC"/>
    <property type="match status" value="1"/>
</dbReference>
<dbReference type="InterPro" id="IPR002915">
    <property type="entry name" value="DeoC/FbaB/LacD_aldolase"/>
</dbReference>
<evidence type="ECO:0000256" key="2">
    <source>
        <dbReference type="ARBA" id="ARBA00009473"/>
    </source>
</evidence>
<dbReference type="Pfam" id="PF01791">
    <property type="entry name" value="DeoC"/>
    <property type="match status" value="1"/>
</dbReference>
<dbReference type="AlphaFoldDB" id="A0A4Y8R8R6"/>
<evidence type="ECO:0000256" key="6">
    <source>
        <dbReference type="ARBA" id="ARBA00048791"/>
    </source>
</evidence>
<dbReference type="PIRSF" id="PIRSF001357">
    <property type="entry name" value="DeoC"/>
    <property type="match status" value="1"/>
</dbReference>
<dbReference type="SMART" id="SM01133">
    <property type="entry name" value="DeoC"/>
    <property type="match status" value="1"/>
</dbReference>
<keyword evidence="4 8" id="KW-0456">Lyase</keyword>
<dbReference type="EMBL" id="SOZD01000017">
    <property type="protein sequence ID" value="TFF17625.1"/>
    <property type="molecule type" value="Genomic_DNA"/>
</dbReference>
<evidence type="ECO:0000256" key="7">
    <source>
        <dbReference type="NCBIfam" id="TIGR00126"/>
    </source>
</evidence>
<protein>
    <recommendedName>
        <fullName evidence="3 7">Deoxyribose-phosphate aldolase</fullName>
        <ecNumber evidence="3 7">4.1.2.4</ecNumber>
    </recommendedName>
</protein>
<dbReference type="Gene3D" id="3.20.20.70">
    <property type="entry name" value="Aldolase class I"/>
    <property type="match status" value="1"/>
</dbReference>
<gene>
    <name evidence="8" type="primary">deoC</name>
    <name evidence="8" type="ORF">E3C22_23955</name>
</gene>
<dbReference type="PANTHER" id="PTHR10889">
    <property type="entry name" value="DEOXYRIBOSE-PHOSPHATE ALDOLASE"/>
    <property type="match status" value="1"/>
</dbReference>
<dbReference type="InterPro" id="IPR013785">
    <property type="entry name" value="Aldolase_TIM"/>
</dbReference>
<comment type="catalytic activity">
    <reaction evidence="6">
        <text>2-deoxy-D-ribose 5-phosphate = D-glyceraldehyde 3-phosphate + acetaldehyde</text>
        <dbReference type="Rhea" id="RHEA:12821"/>
        <dbReference type="ChEBI" id="CHEBI:15343"/>
        <dbReference type="ChEBI" id="CHEBI:59776"/>
        <dbReference type="ChEBI" id="CHEBI:62877"/>
        <dbReference type="EC" id="4.1.2.4"/>
    </reaction>
</comment>
<dbReference type="GO" id="GO:0004139">
    <property type="term" value="F:deoxyribose-phosphate aldolase activity"/>
    <property type="evidence" value="ECO:0007669"/>
    <property type="project" value="UniProtKB-UniRule"/>
</dbReference>
<accession>A0A4Y8R8R6</accession>
<reference evidence="8 9" key="1">
    <citation type="submission" date="2019-03" db="EMBL/GenBank/DDBJ databases">
        <title>Jiella endophytica sp. nov., a novel endophytic bacterium isolated from root of Ficus microcarpa Linn. f.</title>
        <authorList>
            <person name="Tuo L."/>
        </authorList>
    </citation>
    <scope>NUCLEOTIDE SEQUENCE [LARGE SCALE GENOMIC DNA]</scope>
    <source>
        <strain evidence="8 9">CBS5Q-3</strain>
    </source>
</reference>
<dbReference type="InterPro" id="IPR011343">
    <property type="entry name" value="DeoC"/>
</dbReference>
<dbReference type="PANTHER" id="PTHR10889:SF3">
    <property type="entry name" value="DEOXYRIBOSE-PHOSPHATE ALDOLASE"/>
    <property type="match status" value="1"/>
</dbReference>
<dbReference type="NCBIfam" id="TIGR00126">
    <property type="entry name" value="deoC"/>
    <property type="match status" value="1"/>
</dbReference>
<dbReference type="GO" id="GO:0016052">
    <property type="term" value="P:carbohydrate catabolic process"/>
    <property type="evidence" value="ECO:0007669"/>
    <property type="project" value="TreeGrafter"/>
</dbReference>
<dbReference type="EC" id="4.1.2.4" evidence="3 7"/>
<dbReference type="RefSeq" id="WP_134764415.1">
    <property type="nucleotide sequence ID" value="NZ_SOZD01000017.1"/>
</dbReference>
<sequence length="253" mass="26673">MTDGVEARRAGELIARLDLTNLNEICTEADVAALCEKAETPEGPVAAICIWPDFVGFARRELSTRIKVATVVNFPRGGDDVDATLAETRKAVSDGADEIDLVIAYERLADDPGFVEAQVRTIKASCGHAKLKTILETGRLFDEGAIRTACHAALSGGADFLKTSTGKVEVNATPASARILLEEIGRAGATVGFKPAGGIRTFEDADGYMRLAETICGLDYPTPERFRLGASSVLADILAVATGTERPGGLAGY</sequence>
<dbReference type="Proteomes" id="UP000298179">
    <property type="component" value="Unassembled WGS sequence"/>
</dbReference>
<evidence type="ECO:0000256" key="1">
    <source>
        <dbReference type="ARBA" id="ARBA00004816"/>
    </source>
</evidence>
<organism evidence="8 9">
    <name type="scientific">Jiella endophytica</name>
    <dbReference type="NCBI Taxonomy" id="2558362"/>
    <lineage>
        <taxon>Bacteria</taxon>
        <taxon>Pseudomonadati</taxon>
        <taxon>Pseudomonadota</taxon>
        <taxon>Alphaproteobacteria</taxon>
        <taxon>Hyphomicrobiales</taxon>
        <taxon>Aurantimonadaceae</taxon>
        <taxon>Jiella</taxon>
    </lineage>
</organism>
<evidence type="ECO:0000256" key="4">
    <source>
        <dbReference type="ARBA" id="ARBA00023239"/>
    </source>
</evidence>
<dbReference type="SUPFAM" id="SSF51569">
    <property type="entry name" value="Aldolase"/>
    <property type="match status" value="1"/>
</dbReference>
<dbReference type="OrthoDB" id="6579831at2"/>
<name>A0A4Y8R8R6_9HYPH</name>
<evidence type="ECO:0000256" key="3">
    <source>
        <dbReference type="ARBA" id="ARBA00012515"/>
    </source>
</evidence>